<accession>A0A7M5UDL3</accession>
<dbReference type="Proteomes" id="UP000594262">
    <property type="component" value="Unplaced"/>
</dbReference>
<feature type="chain" id="PRO_5029543212" description="Cnidarian restricted protein" evidence="1">
    <location>
        <begin position="19"/>
        <end position="173"/>
    </location>
</feature>
<evidence type="ECO:0000313" key="3">
    <source>
        <dbReference type="Proteomes" id="UP000594262"/>
    </source>
</evidence>
<dbReference type="GeneID" id="136816049"/>
<dbReference type="EnsemblMetazoa" id="CLYHEMT009122.2">
    <property type="protein sequence ID" value="CLYHEMP009122.2"/>
    <property type="gene ID" value="CLYHEMG009122"/>
</dbReference>
<evidence type="ECO:0008006" key="4">
    <source>
        <dbReference type="Google" id="ProtNLM"/>
    </source>
</evidence>
<dbReference type="AlphaFoldDB" id="A0A7M5UDL3"/>
<sequence>MESLVVMMFLIFLPLINGLSITEDIAEQIEVENEDSSLIHFESGQQNNDQGKSSKNLDNLLQKPTQIWNVPNELSIHPSSCEQYTYCEREDRPAEGVYRRLPIYPWWYYSCEGNKVKCQPCPSTEDLDHPTLFFSERCQKCISEFKDEKIACPPKTKEDEKTSNWTKLKLMFW</sequence>
<proteinExistence type="predicted"/>
<dbReference type="RefSeq" id="XP_066928613.1">
    <property type="nucleotide sequence ID" value="XM_067072512.1"/>
</dbReference>
<evidence type="ECO:0000256" key="1">
    <source>
        <dbReference type="SAM" id="SignalP"/>
    </source>
</evidence>
<reference evidence="2" key="1">
    <citation type="submission" date="2021-01" db="UniProtKB">
        <authorList>
            <consortium name="EnsemblMetazoa"/>
        </authorList>
    </citation>
    <scope>IDENTIFICATION</scope>
</reference>
<name>A0A7M5UDL3_9CNID</name>
<protein>
    <recommendedName>
        <fullName evidence="4">Cnidarian restricted protein</fullName>
    </recommendedName>
</protein>
<keyword evidence="1" id="KW-0732">Signal</keyword>
<feature type="signal peptide" evidence="1">
    <location>
        <begin position="1"/>
        <end position="18"/>
    </location>
</feature>
<evidence type="ECO:0000313" key="2">
    <source>
        <dbReference type="EnsemblMetazoa" id="CLYHEMP009122.2"/>
    </source>
</evidence>
<organism evidence="2 3">
    <name type="scientific">Clytia hemisphaerica</name>
    <dbReference type="NCBI Taxonomy" id="252671"/>
    <lineage>
        <taxon>Eukaryota</taxon>
        <taxon>Metazoa</taxon>
        <taxon>Cnidaria</taxon>
        <taxon>Hydrozoa</taxon>
        <taxon>Hydroidolina</taxon>
        <taxon>Leptothecata</taxon>
        <taxon>Obeliida</taxon>
        <taxon>Clytiidae</taxon>
        <taxon>Clytia</taxon>
    </lineage>
</organism>
<keyword evidence="3" id="KW-1185">Reference proteome</keyword>